<feature type="region of interest" description="Disordered" evidence="1">
    <location>
        <begin position="55"/>
        <end position="119"/>
    </location>
</feature>
<evidence type="ECO:0000313" key="3">
    <source>
        <dbReference type="Proteomes" id="UP000266188"/>
    </source>
</evidence>
<dbReference type="EMBL" id="MVGC01000305">
    <property type="protein sequence ID" value="RJE20463.1"/>
    <property type="molecule type" value="Genomic_DNA"/>
</dbReference>
<dbReference type="Proteomes" id="UP000266188">
    <property type="component" value="Unassembled WGS sequence"/>
</dbReference>
<comment type="caution">
    <text evidence="2">The sequence shown here is derived from an EMBL/GenBank/DDBJ whole genome shotgun (WGS) entry which is preliminary data.</text>
</comment>
<evidence type="ECO:0000256" key="1">
    <source>
        <dbReference type="SAM" id="MobiDB-lite"/>
    </source>
</evidence>
<feature type="compositionally biased region" description="Low complexity" evidence="1">
    <location>
        <begin position="108"/>
        <end position="118"/>
    </location>
</feature>
<evidence type="ECO:0000313" key="2">
    <source>
        <dbReference type="EMBL" id="RJE20463.1"/>
    </source>
</evidence>
<name>A0A3A2ZDS5_9EURO</name>
<keyword evidence="3" id="KW-1185">Reference proteome</keyword>
<accession>A0A3A2ZDS5</accession>
<sequence>MEDSNSDEQISSTLALQLAADSLFNSLPDLVIADGIDFPRIAAEADETNTDIVLAESEVDIREPVGRTSTPPTRNRTPEPEPPRDPAIIVEANHNGEADISDTDSESDSSAASTGAGSSKRRRIPFAQFLTNLSAVSRYSRAKPYESLSEEQLEQEKKNKILEIRIHMYHRSLDLRSPLPTMPVKPPAGPMRELLLARLRMVPLFPDQYPSIEGLMYANKDGGCSKTVHDQVGNEAQEEG</sequence>
<proteinExistence type="predicted"/>
<dbReference type="AlphaFoldDB" id="A0A3A2ZDS5"/>
<reference evidence="3" key="1">
    <citation type="submission" date="2017-02" db="EMBL/GenBank/DDBJ databases">
        <authorList>
            <person name="Tafer H."/>
            <person name="Lopandic K."/>
        </authorList>
    </citation>
    <scope>NUCLEOTIDE SEQUENCE [LARGE SCALE GENOMIC DNA]</scope>
    <source>
        <strain evidence="3">CBS 366.77</strain>
    </source>
</reference>
<gene>
    <name evidence="2" type="ORF">PHISCL_07199</name>
</gene>
<organism evidence="2 3">
    <name type="scientific">Aspergillus sclerotialis</name>
    <dbReference type="NCBI Taxonomy" id="2070753"/>
    <lineage>
        <taxon>Eukaryota</taxon>
        <taxon>Fungi</taxon>
        <taxon>Dikarya</taxon>
        <taxon>Ascomycota</taxon>
        <taxon>Pezizomycotina</taxon>
        <taxon>Eurotiomycetes</taxon>
        <taxon>Eurotiomycetidae</taxon>
        <taxon>Eurotiales</taxon>
        <taxon>Aspergillaceae</taxon>
        <taxon>Aspergillus</taxon>
        <taxon>Aspergillus subgen. Polypaecilum</taxon>
    </lineage>
</organism>
<protein>
    <submittedName>
        <fullName evidence="2">Uncharacterized protein</fullName>
    </submittedName>
</protein>